<dbReference type="OrthoDB" id="795321at2"/>
<protein>
    <submittedName>
        <fullName evidence="2">Uncharacterized protein</fullName>
    </submittedName>
</protein>
<reference evidence="2 3" key="1">
    <citation type="journal article" date="2014" name="Syst. Appl. Microbiol.">
        <title>Complete genomes of freshwater sulfur oxidizers Sulfuricella denitrificans skB26 and Sulfuritalea hydrogenivorans sk43H: genetic insights into the sulfur oxidation pathway of betaproteobacteria.</title>
        <authorList>
            <person name="Watanabe T."/>
            <person name="Kojima H."/>
            <person name="Fukui M."/>
        </authorList>
    </citation>
    <scope>NUCLEOTIDE SEQUENCE [LARGE SCALE GENOMIC DNA]</scope>
    <source>
        <strain evidence="2">DSM22779</strain>
    </source>
</reference>
<feature type="region of interest" description="Disordered" evidence="1">
    <location>
        <begin position="42"/>
        <end position="88"/>
    </location>
</feature>
<organism evidence="2 3">
    <name type="scientific">Sulfuritalea hydrogenivorans sk43H</name>
    <dbReference type="NCBI Taxonomy" id="1223802"/>
    <lineage>
        <taxon>Bacteria</taxon>
        <taxon>Pseudomonadati</taxon>
        <taxon>Pseudomonadota</taxon>
        <taxon>Betaproteobacteria</taxon>
        <taxon>Nitrosomonadales</taxon>
        <taxon>Sterolibacteriaceae</taxon>
        <taxon>Sulfuritalea</taxon>
    </lineage>
</organism>
<dbReference type="STRING" id="1223802.SUTH_01400"/>
<gene>
    <name evidence="2" type="ORF">SUTH_01400</name>
</gene>
<sequence>MFKDFETTKTHLIELAEIINKFKSEAVQLRLVELLFNSAGTATTSPVTPESAPSSARSKPKRKPRAKSAQAGQKDDSGVTKKKASSGGGAVATLVKIFEEGYFKQPRSIGDICTHCEINLARRIKPNEISGKLGRMVRSRELSRTKNSDNQYVYSNA</sequence>
<name>W0SD99_9PROT</name>
<evidence type="ECO:0000256" key="1">
    <source>
        <dbReference type="SAM" id="MobiDB-lite"/>
    </source>
</evidence>
<accession>W0SD99</accession>
<evidence type="ECO:0000313" key="3">
    <source>
        <dbReference type="Proteomes" id="UP000031637"/>
    </source>
</evidence>
<dbReference type="KEGG" id="shd:SUTH_01400"/>
<dbReference type="HOGENOM" id="CLU_1676949_0_0_4"/>
<proteinExistence type="predicted"/>
<dbReference type="AlphaFoldDB" id="W0SD99"/>
<evidence type="ECO:0000313" key="2">
    <source>
        <dbReference type="EMBL" id="BAO29199.1"/>
    </source>
</evidence>
<dbReference type="RefSeq" id="WP_041098155.1">
    <property type="nucleotide sequence ID" value="NZ_AP012547.1"/>
</dbReference>
<keyword evidence="3" id="KW-1185">Reference proteome</keyword>
<dbReference type="Proteomes" id="UP000031637">
    <property type="component" value="Chromosome"/>
</dbReference>
<dbReference type="EMBL" id="AP012547">
    <property type="protein sequence ID" value="BAO29199.1"/>
    <property type="molecule type" value="Genomic_DNA"/>
</dbReference>